<dbReference type="Proteomes" id="UP000260828">
    <property type="component" value="Unassembled WGS sequence"/>
</dbReference>
<dbReference type="NCBIfam" id="NF037997">
    <property type="entry name" value="Na_Pi_symport"/>
    <property type="match status" value="1"/>
</dbReference>
<comment type="caution">
    <text evidence="8">The sequence shown here is derived from an EMBL/GenBank/DDBJ whole genome shotgun (WGS) entry which is preliminary data.</text>
</comment>
<protein>
    <submittedName>
        <fullName evidence="8">Na/Pi cotransporter family protein</fullName>
    </submittedName>
</protein>
<evidence type="ECO:0000256" key="5">
    <source>
        <dbReference type="ARBA" id="ARBA00023136"/>
    </source>
</evidence>
<dbReference type="InterPro" id="IPR038078">
    <property type="entry name" value="PhoU-like_sf"/>
</dbReference>
<dbReference type="PANTHER" id="PTHR10010:SF46">
    <property type="entry name" value="SODIUM-DEPENDENT PHOSPHATE TRANSPORT PROTEIN 2B"/>
    <property type="match status" value="1"/>
</dbReference>
<dbReference type="Pfam" id="PF01895">
    <property type="entry name" value="PhoU"/>
    <property type="match status" value="2"/>
</dbReference>
<accession>A0A3E3IFB8</accession>
<dbReference type="NCBIfam" id="TIGR00704">
    <property type="entry name" value="NaPi_cotrn_rel"/>
    <property type="match status" value="1"/>
</dbReference>
<dbReference type="EMBL" id="QVME01000011">
    <property type="protein sequence ID" value="RGE65768.1"/>
    <property type="molecule type" value="Genomic_DNA"/>
</dbReference>
<proteinExistence type="predicted"/>
<dbReference type="Pfam" id="PF02690">
    <property type="entry name" value="Na_Pi_cotrans"/>
    <property type="match status" value="1"/>
</dbReference>
<keyword evidence="2" id="KW-1003">Cell membrane</keyword>
<keyword evidence="4 6" id="KW-1133">Transmembrane helix</keyword>
<dbReference type="GO" id="GO:0005886">
    <property type="term" value="C:plasma membrane"/>
    <property type="evidence" value="ECO:0007669"/>
    <property type="project" value="UniProtKB-SubCell"/>
</dbReference>
<evidence type="ECO:0000256" key="6">
    <source>
        <dbReference type="SAM" id="Phobius"/>
    </source>
</evidence>
<keyword evidence="5 6" id="KW-0472">Membrane</keyword>
<feature type="transmembrane region" description="Helical" evidence="6">
    <location>
        <begin position="145"/>
        <end position="162"/>
    </location>
</feature>
<dbReference type="InterPro" id="IPR004633">
    <property type="entry name" value="NaPi_cotrn-rel/YqeW-like"/>
</dbReference>
<evidence type="ECO:0000313" key="9">
    <source>
        <dbReference type="Proteomes" id="UP000260828"/>
    </source>
</evidence>
<dbReference type="GO" id="GO:0044341">
    <property type="term" value="P:sodium-dependent phosphate transport"/>
    <property type="evidence" value="ECO:0007669"/>
    <property type="project" value="InterPro"/>
</dbReference>
<feature type="transmembrane region" description="Helical" evidence="6">
    <location>
        <begin position="296"/>
        <end position="315"/>
    </location>
</feature>
<name>A0A3E3IFB8_9FIRM</name>
<feature type="transmembrane region" description="Helical" evidence="6">
    <location>
        <begin position="122"/>
        <end position="138"/>
    </location>
</feature>
<dbReference type="InterPro" id="IPR003841">
    <property type="entry name" value="Na/Pi_transpt"/>
</dbReference>
<reference evidence="8 9" key="1">
    <citation type="submission" date="2018-08" db="EMBL/GenBank/DDBJ databases">
        <title>A genome reference for cultivated species of the human gut microbiota.</title>
        <authorList>
            <person name="Zou Y."/>
            <person name="Xue W."/>
            <person name="Luo G."/>
        </authorList>
    </citation>
    <scope>NUCLEOTIDE SEQUENCE [LARGE SCALE GENOMIC DNA]</scope>
    <source>
        <strain evidence="8 9">TF05-12AC</strain>
    </source>
</reference>
<feature type="domain" description="PhoU" evidence="7">
    <location>
        <begin position="359"/>
        <end position="444"/>
    </location>
</feature>
<feature type="transmembrane region" description="Helical" evidence="6">
    <location>
        <begin position="50"/>
        <end position="74"/>
    </location>
</feature>
<dbReference type="GO" id="GO:0005436">
    <property type="term" value="F:sodium:phosphate symporter activity"/>
    <property type="evidence" value="ECO:0007669"/>
    <property type="project" value="InterPro"/>
</dbReference>
<dbReference type="Gene3D" id="1.20.58.220">
    <property type="entry name" value="Phosphate transport system protein phou homolog 2, domain 2"/>
    <property type="match status" value="1"/>
</dbReference>
<dbReference type="PANTHER" id="PTHR10010">
    <property type="entry name" value="SOLUTE CARRIER FAMILY 34 SODIUM PHOSPHATE , MEMBER 2-RELATED"/>
    <property type="match status" value="1"/>
</dbReference>
<organism evidence="8 9">
    <name type="scientific">Anaerotruncus colihominis</name>
    <dbReference type="NCBI Taxonomy" id="169435"/>
    <lineage>
        <taxon>Bacteria</taxon>
        <taxon>Bacillati</taxon>
        <taxon>Bacillota</taxon>
        <taxon>Clostridia</taxon>
        <taxon>Eubacteriales</taxon>
        <taxon>Oscillospiraceae</taxon>
        <taxon>Anaerotruncus</taxon>
    </lineage>
</organism>
<dbReference type="InterPro" id="IPR026022">
    <property type="entry name" value="PhoU_dom"/>
</dbReference>
<evidence type="ECO:0000256" key="1">
    <source>
        <dbReference type="ARBA" id="ARBA00004651"/>
    </source>
</evidence>
<feature type="transmembrane region" description="Helical" evidence="6">
    <location>
        <begin position="81"/>
        <end position="102"/>
    </location>
</feature>
<feature type="transmembrane region" description="Helical" evidence="6">
    <location>
        <begin position="174"/>
        <end position="200"/>
    </location>
</feature>
<keyword evidence="3 6" id="KW-0812">Transmembrane</keyword>
<evidence type="ECO:0000256" key="3">
    <source>
        <dbReference type="ARBA" id="ARBA00022692"/>
    </source>
</evidence>
<feature type="domain" description="PhoU" evidence="7">
    <location>
        <begin position="466"/>
        <end position="548"/>
    </location>
</feature>
<comment type="subcellular location">
    <subcellularLocation>
        <location evidence="1">Cell membrane</location>
        <topology evidence="1">Multi-pass membrane protein</topology>
    </subcellularLocation>
</comment>
<evidence type="ECO:0000313" key="8">
    <source>
        <dbReference type="EMBL" id="RGE65768.1"/>
    </source>
</evidence>
<sequence length="596" mass="65025">MDIFMIISMLGGLAMFLYGMTLLGSGLEKTSGGRLERTLEKLTDTVIKGVLLGALVTAAIQSSSATTVIVVGLVNARVLKLRNAIGVIMGANIGTTVTAHILRLSDLDSSNLFFRFLKPTTLAPLACIVGILLIMTAKRNKARDIGSIFIGFGILFTGMFTMESSVKPLAELPQFSAAFAAMGNIPLLGVLVGAGVTALIQSSSASIGILQALSSTGQITFGMAFPIIMGQNIGTTITPILASIGATKNAKRSACVHVTFNVLGTILFFTCGYALQSILHFAFWDLPVDKGMIANFHTIFNLTVTILFIPFVGVLERIACTIVKDKPGQGEQEITAASLDERLLVSPGLALEHVRGAVVQMALLARSNFLDSVALLDRYDQKIADRIQENEDVVDKLEDRVETYLLKLGERELSESENRSISELLHTCGEFERIADHAQNIAECADRMVDTKTTFSKKATEEMHTISEAVHEILDLAVDAFQNVNRTAAANIAPLEEVVDELEQMLKDKHIDRLRRGKCTVDAAFPYVEALSNIERISDLCSNVGESVLTYDSSLVEIDRHAYKRLRADQHDTGYQDKYIVYSTKYFGKVKRTQDK</sequence>
<evidence type="ECO:0000256" key="4">
    <source>
        <dbReference type="ARBA" id="ARBA00022989"/>
    </source>
</evidence>
<dbReference type="AlphaFoldDB" id="A0A3E3IFB8"/>
<gene>
    <name evidence="8" type="ORF">DXC40_16080</name>
</gene>
<dbReference type="SUPFAM" id="SSF109755">
    <property type="entry name" value="PhoU-like"/>
    <property type="match status" value="1"/>
</dbReference>
<evidence type="ECO:0000256" key="2">
    <source>
        <dbReference type="ARBA" id="ARBA00022475"/>
    </source>
</evidence>
<evidence type="ECO:0000259" key="7">
    <source>
        <dbReference type="Pfam" id="PF01895"/>
    </source>
</evidence>
<feature type="transmembrane region" description="Helical" evidence="6">
    <location>
        <begin position="258"/>
        <end position="284"/>
    </location>
</feature>